<organism evidence="1 2">
    <name type="scientific">Vibrio cholerae</name>
    <dbReference type="NCBI Taxonomy" id="666"/>
    <lineage>
        <taxon>Bacteria</taxon>
        <taxon>Pseudomonadati</taxon>
        <taxon>Pseudomonadota</taxon>
        <taxon>Gammaproteobacteria</taxon>
        <taxon>Vibrionales</taxon>
        <taxon>Vibrionaceae</taxon>
        <taxon>Vibrio</taxon>
    </lineage>
</organism>
<accession>A0ABD7SRT5</accession>
<evidence type="ECO:0000313" key="2">
    <source>
        <dbReference type="Proteomes" id="UP000323819"/>
    </source>
</evidence>
<proteinExistence type="predicted"/>
<name>A0ABD7SRT5_VIBCL</name>
<comment type="caution">
    <text evidence="1">The sequence shown here is derived from an EMBL/GenBank/DDBJ whole genome shotgun (WGS) entry which is preliminary data.</text>
</comment>
<dbReference type="AlphaFoldDB" id="A0ABD7SRT5"/>
<reference evidence="1 2" key="1">
    <citation type="submission" date="2019-06" db="EMBL/GenBank/DDBJ databases">
        <title>Vibrio cholerae phylogeny based on whole-genome sequencing reveals genetic diversity and population strucutre.</title>
        <authorList>
            <person name="Zhiqiu Y."/>
            <person name="Bin L."/>
            <person name="Lingyan J."/>
        </authorList>
    </citation>
    <scope>NUCLEOTIDE SEQUENCE [LARGE SCALE GENOMIC DNA]</scope>
    <source>
        <strain evidence="1 2">N2814</strain>
    </source>
</reference>
<dbReference type="RefSeq" id="WP_148500194.1">
    <property type="nucleotide sequence ID" value="NZ_JAYDBU010000005.1"/>
</dbReference>
<sequence length="121" mass="13581">MREEFQEQCLKVFFEGEQAFLSGCVSTPPIGLYGLKKRSWRRGYESAQSNALSNPQRKIEEDNAYEEAKTLGYHSYIDSKNSGILIPCPYTFGLSSDPLDEVRTTGWLDGEMLAKCGKALS</sequence>
<protein>
    <submittedName>
        <fullName evidence="1">Uncharacterized protein</fullName>
    </submittedName>
</protein>
<dbReference type="Proteomes" id="UP000323819">
    <property type="component" value="Unassembled WGS sequence"/>
</dbReference>
<gene>
    <name evidence="1" type="ORF">FXF03_01225</name>
</gene>
<evidence type="ECO:0000313" key="1">
    <source>
        <dbReference type="EMBL" id="TXX67222.1"/>
    </source>
</evidence>
<dbReference type="EMBL" id="VSIJ01000005">
    <property type="protein sequence ID" value="TXX67222.1"/>
    <property type="molecule type" value="Genomic_DNA"/>
</dbReference>